<dbReference type="GO" id="GO:0000287">
    <property type="term" value="F:magnesium ion binding"/>
    <property type="evidence" value="ECO:0007669"/>
    <property type="project" value="UniProtKB-UniRule"/>
</dbReference>
<evidence type="ECO:0000313" key="11">
    <source>
        <dbReference type="Proteomes" id="UP000188235"/>
    </source>
</evidence>
<evidence type="ECO:0000256" key="7">
    <source>
        <dbReference type="ARBA" id="ARBA00023065"/>
    </source>
</evidence>
<keyword evidence="11" id="KW-1185">Reference proteome</keyword>
<dbReference type="GO" id="GO:0012505">
    <property type="term" value="C:endomembrane system"/>
    <property type="evidence" value="ECO:0007669"/>
    <property type="project" value="UniProtKB-SubCell"/>
</dbReference>
<evidence type="ECO:0000256" key="9">
    <source>
        <dbReference type="HAMAP-Rule" id="MF_01129"/>
    </source>
</evidence>
<dbReference type="AlphaFoldDB" id="A0A1Q2CX16"/>
<dbReference type="RefSeq" id="WP_077349152.1">
    <property type="nucleotide sequence ID" value="NZ_CP019607.1"/>
</dbReference>
<feature type="transmembrane region" description="Helical" evidence="9">
    <location>
        <begin position="196"/>
        <end position="226"/>
    </location>
</feature>
<comment type="subunit">
    <text evidence="9">Homodimer.</text>
</comment>
<reference evidence="10 11" key="1">
    <citation type="journal article" date="2008" name="Int. J. Syst. Evol. Microbiol.">
        <title>Tessaracoccus flavescens sp. nov., isolated from marine sediment.</title>
        <authorList>
            <person name="Lee D.W."/>
            <person name="Lee S.D."/>
        </authorList>
    </citation>
    <scope>NUCLEOTIDE SEQUENCE [LARGE SCALE GENOMIC DNA]</scope>
    <source>
        <strain evidence="10 11">SST-39T</strain>
    </source>
</reference>
<evidence type="ECO:0000313" key="10">
    <source>
        <dbReference type="EMBL" id="AQP50624.1"/>
    </source>
</evidence>
<feature type="site" description="Determinant of potassium independence" evidence="9">
    <location>
        <position position="555"/>
    </location>
</feature>
<dbReference type="Pfam" id="PF03030">
    <property type="entry name" value="H_PPase"/>
    <property type="match status" value="1"/>
</dbReference>
<keyword evidence="5 9" id="KW-1278">Translocase</keyword>
<evidence type="ECO:0000256" key="5">
    <source>
        <dbReference type="ARBA" id="ARBA00022967"/>
    </source>
</evidence>
<keyword evidence="9" id="KW-0375">Hydrogen ion transport</keyword>
<dbReference type="GO" id="GO:0004427">
    <property type="term" value="F:inorganic diphosphate phosphatase activity"/>
    <property type="evidence" value="ECO:0007669"/>
    <property type="project" value="UniProtKB-UniRule"/>
</dbReference>
<dbReference type="EMBL" id="CP019607">
    <property type="protein sequence ID" value="AQP50624.1"/>
    <property type="molecule type" value="Genomic_DNA"/>
</dbReference>
<keyword evidence="4 9" id="KW-0460">Magnesium</keyword>
<comment type="subcellular location">
    <subcellularLocation>
        <location evidence="9">Cell membrane</location>
        <topology evidence="9">Multi-pass membrane protein</topology>
    </subcellularLocation>
    <subcellularLocation>
        <location evidence="1">Endomembrane system</location>
        <topology evidence="1">Multi-pass membrane protein</topology>
    </subcellularLocation>
</comment>
<dbReference type="HAMAP" id="MF_01129">
    <property type="entry name" value="PPase_energized_pump"/>
    <property type="match status" value="1"/>
</dbReference>
<protein>
    <recommendedName>
        <fullName evidence="9">K(+)-insensitive pyrophosphate-energized proton pump</fullName>
        <ecNumber evidence="9">7.1.3.1</ecNumber>
    </recommendedName>
    <alternativeName>
        <fullName evidence="9">Membrane-bound proton-translocating pyrophosphatase</fullName>
    </alternativeName>
    <alternativeName>
        <fullName evidence="9">Pyrophosphate-energized inorganic pyrophosphatase</fullName>
        <shortName evidence="9">H(+)-PPase</shortName>
    </alternativeName>
</protein>
<keyword evidence="2 9" id="KW-0813">Transport</keyword>
<evidence type="ECO:0000256" key="6">
    <source>
        <dbReference type="ARBA" id="ARBA00022989"/>
    </source>
</evidence>
<sequence>MDATRSRRINPGAAIGAVALLLLTGCSGGGGGTSHVGGEANLQLPDLGSVTFLGMPGDVLLGLGLIVCALGLGFGMMTYTQLRRMPAHAAMREISELIYTTCKAYLKQQGRFLLVLWGFIAAIIVLYYLSLGFGVGKTAVVIGFSLIGMAGSYAVAWYGIRVNTLANSRTAHAAIGGKPYPLHDIPLRSGMSIGMVLISVELAMMLIIMVFLPGEIAGACFIGFAIGESLGASALRIAGGIFTKIADIGADLMKIVFHIKEDDARNPGVIADCTGDNAGDSVGPSADGFETYGVTGVALITFILLGVPEQTMQIQLLVWLFVIRAVMVIASGISYFVNSAITRSRFSSADDMDFEKPLTSLVWITSVVCIASTFLTSALLISDMPDGMWWKLSLIVSCGTLAGALIPELVKVFTSVKSRHTREVVVSSNKGGPSLDILSGLVAGNFSAYWLGMAITALMAVAYWMSTRGLGEFMLAPAVFAFGLVAFGFLGMGPVTIAVDSYGPVTDNAQSVFELSTIEEAGAEDELEQEFGHKPDFEKAKYLLEANDGAGNTFKATAKPVLIGTAVVGATTMIFSIMMGLTGGLQHDVENLSLLHAPFLLGLLVGGAVIYWFTGASIQAVTTGAYRAVEFIGENIDLNSDAKRASDADSSKVVEICTRYAQKGMFNIFLGVFFATLAFAFVEPFFFIGYLIAMALFGLYQAIFMANAGGAWDNAKKLVEVDLAAKSTPLHEATIVGDTVGDPYKDTSSVALNPVIKFTTLFGLLAVELAVLLQSEVGGWLTGSLAAVFLIASMVFVYRSFYSMRIDEKLEDITIEVVKAS</sequence>
<feature type="transmembrane region" description="Helical" evidence="9">
    <location>
        <begin position="668"/>
        <end position="697"/>
    </location>
</feature>
<feature type="transmembrane region" description="Helical" evidence="9">
    <location>
        <begin position="139"/>
        <end position="160"/>
    </location>
</feature>
<evidence type="ECO:0000256" key="8">
    <source>
        <dbReference type="ARBA" id="ARBA00023136"/>
    </source>
</evidence>
<dbReference type="OrthoDB" id="9808652at2"/>
<feature type="transmembrane region" description="Helical" evidence="9">
    <location>
        <begin position="52"/>
        <end position="75"/>
    </location>
</feature>
<dbReference type="GO" id="GO:0005886">
    <property type="term" value="C:plasma membrane"/>
    <property type="evidence" value="ECO:0007669"/>
    <property type="project" value="UniProtKB-SubCell"/>
</dbReference>
<organism evidence="10 11">
    <name type="scientific">Tessaracoccus flavescens</name>
    <dbReference type="NCBI Taxonomy" id="399497"/>
    <lineage>
        <taxon>Bacteria</taxon>
        <taxon>Bacillati</taxon>
        <taxon>Actinomycetota</taxon>
        <taxon>Actinomycetes</taxon>
        <taxon>Propionibacteriales</taxon>
        <taxon>Propionibacteriaceae</taxon>
        <taxon>Tessaracoccus</taxon>
    </lineage>
</organism>
<feature type="transmembrane region" description="Helical" evidence="9">
    <location>
        <begin position="361"/>
        <end position="381"/>
    </location>
</feature>
<keyword evidence="7 9" id="KW-0406">Ion transport</keyword>
<evidence type="ECO:0000256" key="1">
    <source>
        <dbReference type="ARBA" id="ARBA00004127"/>
    </source>
</evidence>
<keyword evidence="3 9" id="KW-0812">Transmembrane</keyword>
<dbReference type="STRING" id="399497.BW733_07035"/>
<comment type="similarity">
    <text evidence="9">Belongs to the H(+)-translocating pyrophosphatase (TC 3.A.10) family. K(+)-insensitive subfamily.</text>
</comment>
<feature type="transmembrane region" description="Helical" evidence="9">
    <location>
        <begin position="755"/>
        <end position="773"/>
    </location>
</feature>
<feature type="transmembrane region" description="Helical" evidence="9">
    <location>
        <begin position="561"/>
        <end position="581"/>
    </location>
</feature>
<comment type="catalytic activity">
    <reaction evidence="9">
        <text>diphosphate + H2O + H(+)(in) = 2 phosphate + 2 H(+)(out)</text>
        <dbReference type="Rhea" id="RHEA:13973"/>
        <dbReference type="ChEBI" id="CHEBI:15377"/>
        <dbReference type="ChEBI" id="CHEBI:15378"/>
        <dbReference type="ChEBI" id="CHEBI:33019"/>
        <dbReference type="ChEBI" id="CHEBI:43474"/>
        <dbReference type="EC" id="7.1.3.1"/>
    </reaction>
</comment>
<dbReference type="PIRSF" id="PIRSF001265">
    <property type="entry name" value="H+-PPase"/>
    <property type="match status" value="1"/>
</dbReference>
<dbReference type="GO" id="GO:0009678">
    <property type="term" value="F:diphosphate hydrolysis-driven proton transmembrane transporter activity"/>
    <property type="evidence" value="ECO:0007669"/>
    <property type="project" value="UniProtKB-UniRule"/>
</dbReference>
<comment type="function">
    <text evidence="9">Proton pump that utilizes the energy of pyrophosphate hydrolysis as the driving force for proton movement across the membrane. Generates a proton motive force.</text>
</comment>
<dbReference type="NCBIfam" id="NF001950">
    <property type="entry name" value="PRK00733.1-1"/>
    <property type="match status" value="1"/>
</dbReference>
<keyword evidence="6 9" id="KW-1133">Transmembrane helix</keyword>
<accession>A0A1Q2CX16</accession>
<feature type="transmembrane region" description="Helical" evidence="9">
    <location>
        <begin position="448"/>
        <end position="466"/>
    </location>
</feature>
<evidence type="ECO:0000256" key="3">
    <source>
        <dbReference type="ARBA" id="ARBA00022692"/>
    </source>
</evidence>
<dbReference type="PROSITE" id="PS51257">
    <property type="entry name" value="PROKAR_LIPOPROTEIN"/>
    <property type="match status" value="1"/>
</dbReference>
<evidence type="ECO:0000256" key="2">
    <source>
        <dbReference type="ARBA" id="ARBA00022448"/>
    </source>
</evidence>
<feature type="transmembrane region" description="Helical" evidence="9">
    <location>
        <begin position="316"/>
        <end position="341"/>
    </location>
</feature>
<proteinExistence type="inferred from homology"/>
<dbReference type="KEGG" id="tfa:BW733_07035"/>
<feature type="transmembrane region" description="Helical" evidence="9">
    <location>
        <begin position="478"/>
        <end position="499"/>
    </location>
</feature>
<feature type="transmembrane region" description="Helical" evidence="9">
    <location>
        <begin position="112"/>
        <end position="133"/>
    </location>
</feature>
<dbReference type="PANTHER" id="PTHR31998">
    <property type="entry name" value="K(+)-INSENSITIVE PYROPHOSPHATE-ENERGIZED PROTON PUMP"/>
    <property type="match status" value="1"/>
</dbReference>
<keyword evidence="9" id="KW-1003">Cell membrane</keyword>
<comment type="caution">
    <text evidence="9">Lacks conserved residue(s) required for the propagation of feature annotation.</text>
</comment>
<comment type="cofactor">
    <cofactor evidence="9">
        <name>Mg(2+)</name>
        <dbReference type="ChEBI" id="CHEBI:18420"/>
    </cofactor>
</comment>
<feature type="transmembrane region" description="Helical" evidence="9">
    <location>
        <begin position="388"/>
        <end position="406"/>
    </location>
</feature>
<name>A0A1Q2CX16_9ACTN</name>
<dbReference type="Proteomes" id="UP000188235">
    <property type="component" value="Chromosome"/>
</dbReference>
<dbReference type="EC" id="7.1.3.1" evidence="9"/>
<keyword evidence="8 9" id="KW-0472">Membrane</keyword>
<evidence type="ECO:0000256" key="4">
    <source>
        <dbReference type="ARBA" id="ARBA00022842"/>
    </source>
</evidence>
<dbReference type="InterPro" id="IPR004131">
    <property type="entry name" value="PPase-energised_H-pump"/>
</dbReference>
<feature type="transmembrane region" description="Helical" evidence="9">
    <location>
        <begin position="593"/>
        <end position="613"/>
    </location>
</feature>
<feature type="transmembrane region" description="Helical" evidence="9">
    <location>
        <begin position="289"/>
        <end position="307"/>
    </location>
</feature>
<feature type="transmembrane region" description="Helical" evidence="9">
    <location>
        <begin position="779"/>
        <end position="798"/>
    </location>
</feature>
<gene>
    <name evidence="9" type="primary">hppA</name>
    <name evidence="10" type="ORF">BW733_07035</name>
</gene>